<evidence type="ECO:0000256" key="2">
    <source>
        <dbReference type="SAM" id="SignalP"/>
    </source>
</evidence>
<protein>
    <submittedName>
        <fullName evidence="3">Uncharacterized protein</fullName>
    </submittedName>
</protein>
<keyword evidence="2" id="KW-0732">Signal</keyword>
<feature type="signal peptide" evidence="2">
    <location>
        <begin position="1"/>
        <end position="23"/>
    </location>
</feature>
<reference evidence="3 4" key="1">
    <citation type="submission" date="2021-06" db="EMBL/GenBank/DDBJ databases">
        <authorList>
            <person name="Grouzdev D.S."/>
            <person name="Koziaeva V."/>
        </authorList>
    </citation>
    <scope>NUCLEOTIDE SEQUENCE [LARGE SCALE GENOMIC DNA]</scope>
    <source>
        <strain evidence="3 4">22</strain>
    </source>
</reference>
<evidence type="ECO:0000256" key="1">
    <source>
        <dbReference type="SAM" id="MobiDB-lite"/>
    </source>
</evidence>
<dbReference type="Proteomes" id="UP000766595">
    <property type="component" value="Unassembled WGS sequence"/>
</dbReference>
<feature type="region of interest" description="Disordered" evidence="1">
    <location>
        <begin position="42"/>
        <end position="78"/>
    </location>
</feature>
<keyword evidence="4" id="KW-1185">Reference proteome</keyword>
<gene>
    <name evidence="3" type="ORF">KL771_22720</name>
</gene>
<feature type="chain" id="PRO_5037935630" evidence="2">
    <location>
        <begin position="24"/>
        <end position="187"/>
    </location>
</feature>
<dbReference type="EMBL" id="JAHHZF010000012">
    <property type="protein sequence ID" value="MBT9292294.1"/>
    <property type="molecule type" value="Genomic_DNA"/>
</dbReference>
<sequence length="187" mass="19217">MRPLIASAAALLLSTALAGAAQAASGTATAGDAARLTTVADTAGTDEDLIPPADAVQDNGEEAPAATGEASGEADTGSASTLLQAQYDGGYGQTYESQGGYGGSQGYGGGYGQGGSYGGSYGQGYGGNGYVVRPPVYGGQVYVVRPPHHHHRPHWNGGYVWQPWVHRPHAGHHPHWQHPGGHRLYVQ</sequence>
<name>A0A947GJS4_9HYPH</name>
<proteinExistence type="predicted"/>
<evidence type="ECO:0000313" key="4">
    <source>
        <dbReference type="Proteomes" id="UP000766595"/>
    </source>
</evidence>
<dbReference type="RefSeq" id="WP_261970806.1">
    <property type="nucleotide sequence ID" value="NZ_JAHHZF010000012.1"/>
</dbReference>
<comment type="caution">
    <text evidence="3">The sequence shown here is derived from an EMBL/GenBank/DDBJ whole genome shotgun (WGS) entry which is preliminary data.</text>
</comment>
<dbReference type="AlphaFoldDB" id="A0A947GJS4"/>
<evidence type="ECO:0000313" key="3">
    <source>
        <dbReference type="EMBL" id="MBT9292294.1"/>
    </source>
</evidence>
<accession>A0A947GJS4</accession>
<organism evidence="3 4">
    <name type="scientific">Prosthecodimorpha staleyi</name>
    <dbReference type="NCBI Taxonomy" id="2840188"/>
    <lineage>
        <taxon>Bacteria</taxon>
        <taxon>Pseudomonadati</taxon>
        <taxon>Pseudomonadota</taxon>
        <taxon>Alphaproteobacteria</taxon>
        <taxon>Hyphomicrobiales</taxon>
        <taxon>Ancalomicrobiaceae</taxon>
        <taxon>Prosthecodimorpha</taxon>
    </lineage>
</organism>